<evidence type="ECO:0000256" key="6">
    <source>
        <dbReference type="PIRSR" id="PIRSR600223-1"/>
    </source>
</evidence>
<gene>
    <name evidence="9" type="ORF">IV66_GL000194</name>
</gene>
<dbReference type="RefSeq" id="WP_017868171.1">
    <property type="nucleotide sequence ID" value="NZ_BJYB01000001.1"/>
</dbReference>
<dbReference type="GO" id="GO:0006465">
    <property type="term" value="P:signal peptide processing"/>
    <property type="evidence" value="ECO:0007669"/>
    <property type="project" value="InterPro"/>
</dbReference>
<protein>
    <recommendedName>
        <fullName evidence="4 7">Signal peptidase I</fullName>
        <ecNumber evidence="4 7">3.4.21.89</ecNumber>
    </recommendedName>
</protein>
<proteinExistence type="inferred from homology"/>
<keyword evidence="7" id="KW-0645">Protease</keyword>
<evidence type="ECO:0000256" key="5">
    <source>
        <dbReference type="ARBA" id="ARBA00022801"/>
    </source>
</evidence>
<comment type="caution">
    <text evidence="9">The sequence shown here is derived from an EMBL/GenBank/DDBJ whole genome shotgun (WGS) entry which is preliminary data.</text>
</comment>
<dbReference type="PANTHER" id="PTHR43390:SF1">
    <property type="entry name" value="CHLOROPLAST PROCESSING PEPTIDASE"/>
    <property type="match status" value="1"/>
</dbReference>
<reference evidence="9 10" key="1">
    <citation type="journal article" date="2015" name="Genome Announc.">
        <title>Expanding the biotechnology potential of lactobacilli through comparative genomics of 213 strains and associated genera.</title>
        <authorList>
            <person name="Sun Z."/>
            <person name="Harris H.M."/>
            <person name="McCann A."/>
            <person name="Guo C."/>
            <person name="Argimon S."/>
            <person name="Zhang W."/>
            <person name="Yang X."/>
            <person name="Jeffery I.B."/>
            <person name="Cooney J.C."/>
            <person name="Kagawa T.F."/>
            <person name="Liu W."/>
            <person name="Song Y."/>
            <person name="Salvetti E."/>
            <person name="Wrobel A."/>
            <person name="Rasinkangas P."/>
            <person name="Parkhill J."/>
            <person name="Rea M.C."/>
            <person name="O'Sullivan O."/>
            <person name="Ritari J."/>
            <person name="Douillard F.P."/>
            <person name="Paul Ross R."/>
            <person name="Yang R."/>
            <person name="Briner A.E."/>
            <person name="Felis G.E."/>
            <person name="de Vos W.M."/>
            <person name="Barrangou R."/>
            <person name="Klaenhammer T.R."/>
            <person name="Caufield P.W."/>
            <person name="Cui Y."/>
            <person name="Zhang H."/>
            <person name="O'Toole P.W."/>
        </authorList>
    </citation>
    <scope>NUCLEOTIDE SEQUENCE [LARGE SCALE GENOMIC DNA]</scope>
    <source>
        <strain evidence="9 10">NBRC 103219</strain>
    </source>
</reference>
<dbReference type="SUPFAM" id="SSF51306">
    <property type="entry name" value="LexA/Signal peptidase"/>
    <property type="match status" value="1"/>
</dbReference>
<organism evidence="9 10">
    <name type="scientific">Ligilactobacillus pobuzihii</name>
    <dbReference type="NCBI Taxonomy" id="449659"/>
    <lineage>
        <taxon>Bacteria</taxon>
        <taxon>Bacillati</taxon>
        <taxon>Bacillota</taxon>
        <taxon>Bacilli</taxon>
        <taxon>Lactobacillales</taxon>
        <taxon>Lactobacillaceae</taxon>
        <taxon>Ligilactobacillus</taxon>
    </lineage>
</organism>
<evidence type="ECO:0000259" key="8">
    <source>
        <dbReference type="Pfam" id="PF10502"/>
    </source>
</evidence>
<feature type="transmembrane region" description="Helical" evidence="7">
    <location>
        <begin position="7"/>
        <end position="30"/>
    </location>
</feature>
<evidence type="ECO:0000313" key="9">
    <source>
        <dbReference type="EMBL" id="KRO02768.1"/>
    </source>
</evidence>
<feature type="active site" evidence="6">
    <location>
        <position position="85"/>
    </location>
</feature>
<dbReference type="OrthoDB" id="9802919at2"/>
<keyword evidence="7" id="KW-1133">Transmembrane helix</keyword>
<dbReference type="PATRIC" id="fig|449659.4.peg.192"/>
<keyword evidence="10" id="KW-1185">Reference proteome</keyword>
<dbReference type="Proteomes" id="UP000051886">
    <property type="component" value="Unassembled WGS sequence"/>
</dbReference>
<dbReference type="InterPro" id="IPR000223">
    <property type="entry name" value="Pept_S26A_signal_pept_1"/>
</dbReference>
<dbReference type="GO" id="GO:0004252">
    <property type="term" value="F:serine-type endopeptidase activity"/>
    <property type="evidence" value="ECO:0007669"/>
    <property type="project" value="InterPro"/>
</dbReference>
<dbReference type="PROSITE" id="PS00760">
    <property type="entry name" value="SPASE_I_2"/>
    <property type="match status" value="1"/>
</dbReference>
<evidence type="ECO:0000256" key="2">
    <source>
        <dbReference type="ARBA" id="ARBA00004401"/>
    </source>
</evidence>
<dbReference type="GO" id="GO:0005886">
    <property type="term" value="C:plasma membrane"/>
    <property type="evidence" value="ECO:0007669"/>
    <property type="project" value="UniProtKB-SubCell"/>
</dbReference>
<dbReference type="GO" id="GO:0009003">
    <property type="term" value="F:signal peptidase activity"/>
    <property type="evidence" value="ECO:0007669"/>
    <property type="project" value="UniProtKB-EC"/>
</dbReference>
<keyword evidence="7" id="KW-0472">Membrane</keyword>
<dbReference type="PRINTS" id="PR00727">
    <property type="entry name" value="LEADERPTASE"/>
</dbReference>
<keyword evidence="7" id="KW-0812">Transmembrane</keyword>
<evidence type="ECO:0000256" key="3">
    <source>
        <dbReference type="ARBA" id="ARBA00009370"/>
    </source>
</evidence>
<keyword evidence="5 7" id="KW-0378">Hydrolase</keyword>
<dbReference type="PROSITE" id="PS00761">
    <property type="entry name" value="SPASE_I_3"/>
    <property type="match status" value="1"/>
</dbReference>
<dbReference type="InterPro" id="IPR019758">
    <property type="entry name" value="Pept_S26A_signal_pept_1_CS"/>
</dbReference>
<accession>A0A0R2LT11</accession>
<dbReference type="PANTHER" id="PTHR43390">
    <property type="entry name" value="SIGNAL PEPTIDASE I"/>
    <property type="match status" value="1"/>
</dbReference>
<dbReference type="InterPro" id="IPR019533">
    <property type="entry name" value="Peptidase_S26"/>
</dbReference>
<dbReference type="NCBIfam" id="TIGR02227">
    <property type="entry name" value="sigpep_I_bact"/>
    <property type="match status" value="1"/>
</dbReference>
<dbReference type="CDD" id="cd06530">
    <property type="entry name" value="S26_SPase_I"/>
    <property type="match status" value="1"/>
</dbReference>
<dbReference type="Gene3D" id="2.10.109.10">
    <property type="entry name" value="Umud Fragment, subunit A"/>
    <property type="match status" value="1"/>
</dbReference>
<feature type="active site" evidence="6">
    <location>
        <position position="38"/>
    </location>
</feature>
<comment type="subcellular location">
    <subcellularLocation>
        <location evidence="2">Cell membrane</location>
        <topology evidence="2">Single-pass type II membrane protein</topology>
    </subcellularLocation>
    <subcellularLocation>
        <location evidence="7">Membrane</location>
        <topology evidence="7">Single-pass type II membrane protein</topology>
    </subcellularLocation>
</comment>
<dbReference type="STRING" id="449659.IV66_GL000194"/>
<comment type="similarity">
    <text evidence="3 7">Belongs to the peptidase S26 family.</text>
</comment>
<feature type="domain" description="Peptidase S26" evidence="8">
    <location>
        <begin position="8"/>
        <end position="185"/>
    </location>
</feature>
<name>A0A0R2LT11_9LACO</name>
<dbReference type="EC" id="3.4.21.89" evidence="4 7"/>
<comment type="catalytic activity">
    <reaction evidence="1 7">
        <text>Cleavage of hydrophobic, N-terminal signal or leader sequences from secreted and periplasmic proteins.</text>
        <dbReference type="EC" id="3.4.21.89"/>
    </reaction>
</comment>
<evidence type="ECO:0000256" key="7">
    <source>
        <dbReference type="RuleBase" id="RU362042"/>
    </source>
</evidence>
<dbReference type="InterPro" id="IPR019757">
    <property type="entry name" value="Pept_S26A_signal_pept_1_Lys-AS"/>
</dbReference>
<dbReference type="InterPro" id="IPR036286">
    <property type="entry name" value="LexA/Signal_pep-like_sf"/>
</dbReference>
<dbReference type="EMBL" id="JQCN01000001">
    <property type="protein sequence ID" value="KRO02768.1"/>
    <property type="molecule type" value="Genomic_DNA"/>
</dbReference>
<dbReference type="AlphaFoldDB" id="A0A0R2LT11"/>
<evidence type="ECO:0000256" key="4">
    <source>
        <dbReference type="ARBA" id="ARBA00013208"/>
    </source>
</evidence>
<sequence>MNKFKSIMSWVIPILVGLLVAELVKIFLFAPVKVDGSSMYPNLQSNEYVAVLKQAKIKRDSVVVFDAYGVDHQNAAITKDTKYVKRVIGLPGDRVEYRNNGDLYVNGKFQSQSYITKTQQKSGTLQLASSLDPASKVTLGTGKAFTVPKGQYFMLGDNRHESNDSRYYGFVPEDKITGVVKVAVWNGKRDVINSFATN</sequence>
<dbReference type="Pfam" id="PF10502">
    <property type="entry name" value="Peptidase_S26"/>
    <property type="match status" value="1"/>
</dbReference>
<evidence type="ECO:0000313" key="10">
    <source>
        <dbReference type="Proteomes" id="UP000051886"/>
    </source>
</evidence>
<evidence type="ECO:0000256" key="1">
    <source>
        <dbReference type="ARBA" id="ARBA00000677"/>
    </source>
</evidence>